<evidence type="ECO:0000313" key="3">
    <source>
        <dbReference type="Proteomes" id="UP001210211"/>
    </source>
</evidence>
<reference evidence="2 3" key="1">
    <citation type="journal article" date="2022" name="Cell">
        <title>Repeat-based holocentromeres influence genome architecture and karyotype evolution.</title>
        <authorList>
            <person name="Hofstatter P.G."/>
            <person name="Thangavel G."/>
            <person name="Lux T."/>
            <person name="Neumann P."/>
            <person name="Vondrak T."/>
            <person name="Novak P."/>
            <person name="Zhang M."/>
            <person name="Costa L."/>
            <person name="Castellani M."/>
            <person name="Scott A."/>
            <person name="Toegelov H."/>
            <person name="Fuchs J."/>
            <person name="Mata-Sucre Y."/>
            <person name="Dias Y."/>
            <person name="Vanzela A.L.L."/>
            <person name="Huettel B."/>
            <person name="Almeida C.C.S."/>
            <person name="Simkova H."/>
            <person name="Souza G."/>
            <person name="Pedrosa-Harand A."/>
            <person name="Macas J."/>
            <person name="Mayer K.F.X."/>
            <person name="Houben A."/>
            <person name="Marques A."/>
        </authorList>
    </citation>
    <scope>NUCLEOTIDE SEQUENCE [LARGE SCALE GENOMIC DNA]</scope>
    <source>
        <strain evidence="2">RhyTen1mFocal</strain>
    </source>
</reference>
<keyword evidence="3" id="KW-1185">Reference proteome</keyword>
<dbReference type="PANTHER" id="PTHR33083:SF49">
    <property type="entry name" value="SENESCENCE REGULATOR"/>
    <property type="match status" value="1"/>
</dbReference>
<proteinExistence type="inferred from homology"/>
<dbReference type="InterPro" id="IPR007608">
    <property type="entry name" value="Senescence_reg_S40"/>
</dbReference>
<organism evidence="2 3">
    <name type="scientific">Rhynchospora tenuis</name>
    <dbReference type="NCBI Taxonomy" id="198213"/>
    <lineage>
        <taxon>Eukaryota</taxon>
        <taxon>Viridiplantae</taxon>
        <taxon>Streptophyta</taxon>
        <taxon>Embryophyta</taxon>
        <taxon>Tracheophyta</taxon>
        <taxon>Spermatophyta</taxon>
        <taxon>Magnoliopsida</taxon>
        <taxon>Liliopsida</taxon>
        <taxon>Poales</taxon>
        <taxon>Cyperaceae</taxon>
        <taxon>Cyperoideae</taxon>
        <taxon>Rhynchosporeae</taxon>
        <taxon>Rhynchospora</taxon>
    </lineage>
</organism>
<evidence type="ECO:0000256" key="1">
    <source>
        <dbReference type="ARBA" id="ARBA00034773"/>
    </source>
</evidence>
<accession>A0AAD5W8M7</accession>
<comment type="similarity">
    <text evidence="1">Belongs to the senescence regulator S40 family.</text>
</comment>
<dbReference type="AlphaFoldDB" id="A0AAD5W8M7"/>
<dbReference type="GO" id="GO:0010150">
    <property type="term" value="P:leaf senescence"/>
    <property type="evidence" value="ECO:0007669"/>
    <property type="project" value="UniProtKB-ARBA"/>
</dbReference>
<dbReference type="Proteomes" id="UP001210211">
    <property type="component" value="Unassembled WGS sequence"/>
</dbReference>
<dbReference type="EMBL" id="JAMRDG010000020">
    <property type="protein sequence ID" value="KAJ3678929.1"/>
    <property type="molecule type" value="Genomic_DNA"/>
</dbReference>
<dbReference type="PANTHER" id="PTHR33083">
    <property type="entry name" value="EXPRESSED PROTEIN"/>
    <property type="match status" value="1"/>
</dbReference>
<gene>
    <name evidence="2" type="ORF">LUZ61_021093</name>
</gene>
<sequence length="123" mass="14128">MEEFLESEIMWPETLYSDSLNFKETLSDEGGVYIRGQHHGNGSTPSSPITIPSSLSHNLSCERSEWCNEEERTELVPPHVILSRRNDKKLSFSLHSGRGRTLKGRDLWYIRNTVWKMTGFVDG</sequence>
<protein>
    <submittedName>
        <fullName evidence="2">Uncharacterized protein</fullName>
    </submittedName>
</protein>
<name>A0AAD5W8M7_9POAL</name>
<dbReference type="Pfam" id="PF04520">
    <property type="entry name" value="Senescence_reg"/>
    <property type="match status" value="1"/>
</dbReference>
<comment type="caution">
    <text evidence="2">The sequence shown here is derived from an EMBL/GenBank/DDBJ whole genome shotgun (WGS) entry which is preliminary data.</text>
</comment>
<evidence type="ECO:0000313" key="2">
    <source>
        <dbReference type="EMBL" id="KAJ3678929.1"/>
    </source>
</evidence>